<comment type="caution">
    <text evidence="1">The sequence shown here is derived from an EMBL/GenBank/DDBJ whole genome shotgun (WGS) entry which is preliminary data.</text>
</comment>
<name>A0ABR8GDN1_MICVR</name>
<organism evidence="1 2">
    <name type="scientific">Microcystis viridis FACHB-1342</name>
    <dbReference type="NCBI Taxonomy" id="2692900"/>
    <lineage>
        <taxon>Bacteria</taxon>
        <taxon>Bacillati</taxon>
        <taxon>Cyanobacteriota</taxon>
        <taxon>Cyanophyceae</taxon>
        <taxon>Oscillatoriophycideae</taxon>
        <taxon>Chroococcales</taxon>
        <taxon>Microcystaceae</taxon>
        <taxon>Microcystis</taxon>
    </lineage>
</organism>
<keyword evidence="2" id="KW-1185">Reference proteome</keyword>
<proteinExistence type="predicted"/>
<evidence type="ECO:0000313" key="2">
    <source>
        <dbReference type="Proteomes" id="UP000648873"/>
    </source>
</evidence>
<dbReference type="Proteomes" id="UP000648873">
    <property type="component" value="Unassembled WGS sequence"/>
</dbReference>
<dbReference type="RefSeq" id="WP_190537876.1">
    <property type="nucleotide sequence ID" value="NZ_JACJSV010000044.1"/>
</dbReference>
<dbReference type="EMBL" id="JACJSV010000044">
    <property type="protein sequence ID" value="MBD2601444.1"/>
    <property type="molecule type" value="Genomic_DNA"/>
</dbReference>
<accession>A0ABR8GDN1</accession>
<gene>
    <name evidence="1" type="ORF">H6G40_14685</name>
</gene>
<protein>
    <submittedName>
        <fullName evidence="1">Uncharacterized protein</fullName>
    </submittedName>
</protein>
<reference evidence="1 2" key="1">
    <citation type="journal article" date="2020" name="ISME J.">
        <title>Comparative genomics reveals insights into cyanobacterial evolution and habitat adaptation.</title>
        <authorList>
            <person name="Chen M.Y."/>
            <person name="Teng W.K."/>
            <person name="Zhao L."/>
            <person name="Hu C.X."/>
            <person name="Zhou Y.K."/>
            <person name="Han B.P."/>
            <person name="Song L.R."/>
            <person name="Shu W.S."/>
        </authorList>
    </citation>
    <scope>NUCLEOTIDE SEQUENCE [LARGE SCALE GENOMIC DNA]</scope>
    <source>
        <strain evidence="1 2">FACHB-1342</strain>
    </source>
</reference>
<sequence>MAPSTKGILDDSLFVRPADGEKLSFPILSVGGSTAAYSATLGALKAGAKVCWRCLIKVGMNANFAYIKKSV</sequence>
<evidence type="ECO:0000313" key="1">
    <source>
        <dbReference type="EMBL" id="MBD2601444.1"/>
    </source>
</evidence>